<proteinExistence type="predicted"/>
<organism evidence="2 3">
    <name type="scientific">Labrys monachus</name>
    <dbReference type="NCBI Taxonomy" id="217067"/>
    <lineage>
        <taxon>Bacteria</taxon>
        <taxon>Pseudomonadati</taxon>
        <taxon>Pseudomonadota</taxon>
        <taxon>Alphaproteobacteria</taxon>
        <taxon>Hyphomicrobiales</taxon>
        <taxon>Xanthobacteraceae</taxon>
        <taxon>Labrys</taxon>
    </lineage>
</organism>
<keyword evidence="3" id="KW-1185">Reference proteome</keyword>
<evidence type="ECO:0000313" key="2">
    <source>
        <dbReference type="EMBL" id="MDQ0392185.1"/>
    </source>
</evidence>
<feature type="chain" id="PRO_5045842295" evidence="1">
    <location>
        <begin position="24"/>
        <end position="150"/>
    </location>
</feature>
<accession>A0ABU0FC58</accession>
<protein>
    <submittedName>
        <fullName evidence="2">Uncharacterized protein</fullName>
    </submittedName>
</protein>
<keyword evidence="1" id="KW-0732">Signal</keyword>
<gene>
    <name evidence="2" type="ORF">J3R73_001977</name>
</gene>
<dbReference type="Proteomes" id="UP001237448">
    <property type="component" value="Unassembled WGS sequence"/>
</dbReference>
<evidence type="ECO:0000313" key="3">
    <source>
        <dbReference type="Proteomes" id="UP001237448"/>
    </source>
</evidence>
<sequence length="150" mass="16738">MFRNVALLAGAVALSLLPSLAIAKCPEGRQYMRNTGDRRLELKFGNKTFKGKSLDGGWGATLYVSGKEHSWFDYGFSSTDLKYAWLDMTGWVLGRDPKFADDLADSVFEDGDLAVIDADTDAKWKSNDLAKALRQKYPRVSPVWLPSCHK</sequence>
<name>A0ABU0FC58_9HYPH</name>
<evidence type="ECO:0000256" key="1">
    <source>
        <dbReference type="SAM" id="SignalP"/>
    </source>
</evidence>
<feature type="signal peptide" evidence="1">
    <location>
        <begin position="1"/>
        <end position="23"/>
    </location>
</feature>
<comment type="caution">
    <text evidence="2">The sequence shown here is derived from an EMBL/GenBank/DDBJ whole genome shotgun (WGS) entry which is preliminary data.</text>
</comment>
<reference evidence="2 3" key="1">
    <citation type="submission" date="2023-07" db="EMBL/GenBank/DDBJ databases">
        <title>Genomic Encyclopedia of Type Strains, Phase IV (KMG-IV): sequencing the most valuable type-strain genomes for metagenomic binning, comparative biology and taxonomic classification.</title>
        <authorList>
            <person name="Goeker M."/>
        </authorList>
    </citation>
    <scope>NUCLEOTIDE SEQUENCE [LARGE SCALE GENOMIC DNA]</scope>
    <source>
        <strain evidence="2 3">DSM 5896</strain>
    </source>
</reference>
<dbReference type="EMBL" id="JAUSVK010000001">
    <property type="protein sequence ID" value="MDQ0392185.1"/>
    <property type="molecule type" value="Genomic_DNA"/>
</dbReference>
<dbReference type="RefSeq" id="WP_307425689.1">
    <property type="nucleotide sequence ID" value="NZ_JAUSVK010000001.1"/>
</dbReference>